<dbReference type="EMBL" id="CACRXK020001320">
    <property type="protein sequence ID" value="CAB3988404.1"/>
    <property type="molecule type" value="Genomic_DNA"/>
</dbReference>
<dbReference type="Proteomes" id="UP001152795">
    <property type="component" value="Unassembled WGS sequence"/>
</dbReference>
<sequence length="1316" mass="150751">MPVNSVRKKFKKRCRVVASTVGVILLVSLTLFVVGLVLILNNKCDDSEETAGNVDLCRHSNEAIKSGLIDLLANVRRTSNEICPCAAFLTSSNKKLVPPREFLNPVTIKDTTDQARRLFKQLKSLTIDESKLTPRELRSLAEVEHFLSHNFGDPEEDYYTGSWLLGPNIMCTSDYMCQWFKYHIVYTAIVPPKSLQDILQVRKALAYYNKTVYQYMENIRYGVRSGMVQSIEACLAGLYAIKTEYVKIAEFNATGILREWFVQSMLKPHYYASLSKEAKEEWLKTHGKTVGESIQEFLVEHIGKPLEKLLKFLEYDNMLYCVPSSVSSGLANLPLSHIYFNGTKTDKTTTPFLPTGEKLNGSNAYEKLLAFHTTTNMTADEVYSLGWKHVNLLYPQILELAKNVTGHSNESQAIKDFQDLLTDRSQYYNKQPFPQNESFAEAIKNCVGVDNAKKFCAKRWEALQIWFDEEAKLLGKLDPKTYNLFHYTGSKRTTPNCPIQLIPSFMPVAAQSYQNSPSCRTPARIRLPFFNDNYGPRYQGLSINAHEGRPGHHTQMQGYPENFESSCPRPRDDLRWLNKKTRYSAFSEGWGLYAEYPLVPEFTNAYENKPLSRYGMLKGQIWRALRLVVDSGLHHKEMKRDEALALFSKYMWDTSDVVSKEITRYESVPGQASSYKIGQLTFIDLRDYAQKQLGEKFNMRDFHYELLRHGSVPLHYIKYQVNKYVAYLHKMNWSNMIFEFTLTVEANPEVQEERSKVQGPVHSTAGGDRGILKEWFTKGLLIEYVGKPLVKLLRFLKHDYRWHCVPSNISSGLTSLPLKYIYINGSQTRERTTQKLPFGEKLNGNKSYERILYFFTTSEDLTPEKIHELGQQNLRILYAEAIKAAEKQTQKLDIEAVDGFKKILNNQSSFFNDAPFPANESNEFAFAKCTNLTQAKIFCPKRNEAFQKWSAFVREILSFLEPKTINMFHFTGKKKTTPNCPLQVVPNFNPKSGSQSFRSAGYHCETPCNYRLPFFMDNLGPKYNAYSVAGHEGRPGHHTQVQGAAENFDDECEDAISWLDSIGLYPLFSEGWALYAENPLIALESDAYENNPLQKYGMLKWQIWRALRLIVDTGLHYKENSMQTELSLSHDYYWAFQCDKATKDVTRYQSNPGQAVAYMIGQQEIWNLRNLTKRKLEEAGKKFNEKDFHYQILSQGKSPMEYVKIHINKYIDCMNSSCMNLCLVTRHKQHKEPMTVRIDITNTNKRGFGGHKIGGNGVQETAKGSFIPEHNDGRNGNCSENLQENLPRSTDGTFFSGHGSDLDGKTVLAAIDYIIA</sequence>
<name>A0A6S7G5G7_PARCT</name>
<comment type="caution">
    <text evidence="1">The sequence shown here is derived from an EMBL/GenBank/DDBJ whole genome shotgun (WGS) entry which is preliminary data.</text>
</comment>
<accession>A0A6S7G5G7</accession>
<organism evidence="1 2">
    <name type="scientific">Paramuricea clavata</name>
    <name type="common">Red gorgonian</name>
    <name type="synonym">Violescent sea-whip</name>
    <dbReference type="NCBI Taxonomy" id="317549"/>
    <lineage>
        <taxon>Eukaryota</taxon>
        <taxon>Metazoa</taxon>
        <taxon>Cnidaria</taxon>
        <taxon>Anthozoa</taxon>
        <taxon>Octocorallia</taxon>
        <taxon>Malacalcyonacea</taxon>
        <taxon>Plexauridae</taxon>
        <taxon>Paramuricea</taxon>
    </lineage>
</organism>
<gene>
    <name evidence="1" type="ORF">PACLA_8A011160</name>
</gene>
<dbReference type="Pfam" id="PF05960">
    <property type="entry name" value="DUF885"/>
    <property type="match status" value="2"/>
</dbReference>
<keyword evidence="2" id="KW-1185">Reference proteome</keyword>
<evidence type="ECO:0000313" key="1">
    <source>
        <dbReference type="EMBL" id="CAB3988404.1"/>
    </source>
</evidence>
<feature type="non-terminal residue" evidence="1">
    <location>
        <position position="1"/>
    </location>
</feature>
<dbReference type="PANTHER" id="PTHR33361:SF2">
    <property type="entry name" value="DUF885 DOMAIN-CONTAINING PROTEIN"/>
    <property type="match status" value="1"/>
</dbReference>
<evidence type="ECO:0000313" key="2">
    <source>
        <dbReference type="Proteomes" id="UP001152795"/>
    </source>
</evidence>
<dbReference type="InterPro" id="IPR010281">
    <property type="entry name" value="DUF885"/>
</dbReference>
<dbReference type="PANTHER" id="PTHR33361">
    <property type="entry name" value="GLR0591 PROTEIN"/>
    <property type="match status" value="1"/>
</dbReference>
<reference evidence="1" key="1">
    <citation type="submission" date="2020-04" db="EMBL/GenBank/DDBJ databases">
        <authorList>
            <person name="Alioto T."/>
            <person name="Alioto T."/>
            <person name="Gomez Garrido J."/>
        </authorList>
    </citation>
    <scope>NUCLEOTIDE SEQUENCE</scope>
    <source>
        <strain evidence="1">A484AB</strain>
    </source>
</reference>
<dbReference type="OrthoDB" id="5953722at2759"/>
<protein>
    <submittedName>
        <fullName evidence="1">Uncharacterized protein</fullName>
    </submittedName>
</protein>
<proteinExistence type="predicted"/>